<evidence type="ECO:0000256" key="1">
    <source>
        <dbReference type="SAM" id="MobiDB-lite"/>
    </source>
</evidence>
<evidence type="ECO:0000256" key="2">
    <source>
        <dbReference type="SAM" id="SignalP"/>
    </source>
</evidence>
<name>A0A3S5Y6W9_RHOH1</name>
<dbReference type="Gene3D" id="3.40.720.10">
    <property type="entry name" value="Alkaline Phosphatase, subunit A"/>
    <property type="match status" value="1"/>
</dbReference>
<dbReference type="InterPro" id="IPR017850">
    <property type="entry name" value="Alkaline_phosphatase_core_sf"/>
</dbReference>
<sequence length="335" mass="33803">MLVPVTNHSSSPKALSLLLAAGTLAAGVAAVTAGTAAAAPTSVTKTVVIGLDGTMLDYVKNANTPNLHRLIAEGTSGQSSILGHPTISGPSWSTILTGVWHTKHGVVDNSYSGARYDEYPTAFTRIEQANPQMRTASIATWGGIATISNSGTPKADAVVSTPDAGSGAATDTATATAVAAEIAANGPDFLFTQLDQVDGAGHSSGTSGAEYLPSLERVDAEVGRIVDAVDARSKATGEKWTVLVTSDHGHKPNGGHGGQSAEEATTFVIARGAGYQAGATDDDYTIADITPTVLDNLGIAQPADLDGAPLPKTPPPATGSLGRLPSWIPTGSLGS</sequence>
<evidence type="ECO:0000313" key="4">
    <source>
        <dbReference type="Proteomes" id="UP000006892"/>
    </source>
</evidence>
<dbReference type="PANTHER" id="PTHR10151:SF120">
    <property type="entry name" value="BIS(5'-ADENOSYL)-TRIPHOSPHATASE"/>
    <property type="match status" value="1"/>
</dbReference>
<dbReference type="Proteomes" id="UP001154400">
    <property type="component" value="Chromosome"/>
</dbReference>
<feature type="chain" id="PRO_5039069395" evidence="2">
    <location>
        <begin position="26"/>
        <end position="335"/>
    </location>
</feature>
<dbReference type="InterPro" id="IPR002591">
    <property type="entry name" value="Phosphodiest/P_Trfase"/>
</dbReference>
<feature type="signal peptide" evidence="2">
    <location>
        <begin position="1"/>
        <end position="25"/>
    </location>
</feature>
<accession>A0A3S5Y6W9</accession>
<dbReference type="GO" id="GO:0016787">
    <property type="term" value="F:hydrolase activity"/>
    <property type="evidence" value="ECO:0007669"/>
    <property type="project" value="UniProtKB-ARBA"/>
</dbReference>
<reference evidence="3" key="1">
    <citation type="journal article" date="2010" name="PLoS Genet.">
        <title>The genome of a pathogenic rhodococcus: cooptive virulence underpinned by key gene acquisitions.</title>
        <authorList>
            <person name="Letek M."/>
            <person name="Gonzalez P."/>
            <person name="Macarthur I."/>
            <person name="Rodriguez H."/>
            <person name="Freeman T.C."/>
            <person name="Valero-Rello A."/>
            <person name="Blanco M."/>
            <person name="Buckley T."/>
            <person name="Cherevach I."/>
            <person name="Fahey R."/>
            <person name="Hapeshi A."/>
            <person name="Holdstock J."/>
            <person name="Leadon D."/>
            <person name="Navas J."/>
            <person name="Ocampo A."/>
            <person name="Quail M.A."/>
            <person name="Sanders M."/>
            <person name="Scortti M.M."/>
            <person name="Prescott J.F."/>
            <person name="Fogarty U."/>
            <person name="Meijer W.G."/>
            <person name="Parkhill J."/>
            <person name="Bentley S.D."/>
            <person name="Vazquez-Boland J.A."/>
        </authorList>
    </citation>
    <scope>NUCLEOTIDE SEQUENCE [LARGE SCALE GENOMIC DNA]</scope>
    <source>
        <strain evidence="3 4">103S</strain>
    </source>
</reference>
<dbReference type="EMBL" id="FN563149">
    <property type="protein sequence ID" value="CBH48287.1"/>
    <property type="molecule type" value="Genomic_DNA"/>
</dbReference>
<organism evidence="3">
    <name type="scientific">Rhodococcus hoagii (strain 103S)</name>
    <name type="common">Rhodococcus equi</name>
    <dbReference type="NCBI Taxonomy" id="685727"/>
    <lineage>
        <taxon>Bacteria</taxon>
        <taxon>Bacillati</taxon>
        <taxon>Actinomycetota</taxon>
        <taxon>Actinomycetes</taxon>
        <taxon>Mycobacteriales</taxon>
        <taxon>Nocardiaceae</taxon>
        <taxon>Prescottella</taxon>
    </lineage>
</organism>
<dbReference type="PANTHER" id="PTHR10151">
    <property type="entry name" value="ECTONUCLEOTIDE PYROPHOSPHATASE/PHOSPHODIESTERASE"/>
    <property type="match status" value="1"/>
</dbReference>
<keyword evidence="2" id="KW-0732">Signal</keyword>
<dbReference type="SUPFAM" id="SSF53649">
    <property type="entry name" value="Alkaline phosphatase-like"/>
    <property type="match status" value="1"/>
</dbReference>
<gene>
    <name evidence="3" type="ordered locus">REQ_22350</name>
</gene>
<protein>
    <submittedName>
        <fullName evidence="3">Secreted nucleotide pyrophosphatase</fullName>
    </submittedName>
</protein>
<dbReference type="AlphaFoldDB" id="A0A3S5Y6W9"/>
<feature type="region of interest" description="Disordered" evidence="1">
    <location>
        <begin position="305"/>
        <end position="335"/>
    </location>
</feature>
<dbReference type="KEGG" id="req:REQ_22350"/>
<dbReference type="Pfam" id="PF01663">
    <property type="entry name" value="Phosphodiest"/>
    <property type="match status" value="1"/>
</dbReference>
<proteinExistence type="predicted"/>
<evidence type="ECO:0000313" key="3">
    <source>
        <dbReference type="EMBL" id="CBH48287.1"/>
    </source>
</evidence>